<dbReference type="Proteomes" id="UP000053091">
    <property type="component" value="Unassembled WGS sequence"/>
</dbReference>
<evidence type="ECO:0000256" key="5">
    <source>
        <dbReference type="ARBA" id="ARBA00022679"/>
    </source>
</evidence>
<evidence type="ECO:0000256" key="2">
    <source>
        <dbReference type="ARBA" id="ARBA00001946"/>
    </source>
</evidence>
<evidence type="ECO:0000256" key="9">
    <source>
        <dbReference type="RuleBase" id="RU361205"/>
    </source>
</evidence>
<dbReference type="SUPFAM" id="SSF51717">
    <property type="entry name" value="Dihydropteroate synthetase-like"/>
    <property type="match status" value="1"/>
</dbReference>
<dbReference type="AlphaFoldDB" id="A0A0S7BQP3"/>
<dbReference type="NCBIfam" id="TIGR01496">
    <property type="entry name" value="DHPS"/>
    <property type="match status" value="1"/>
</dbReference>
<keyword evidence="6 9" id="KW-0479">Metal-binding</keyword>
<dbReference type="Gene3D" id="3.20.20.20">
    <property type="entry name" value="Dihydropteroate synthase-like"/>
    <property type="match status" value="1"/>
</dbReference>
<name>A0A0S7BQP3_9BACT</name>
<dbReference type="STRING" id="1678841.TBC1_11688"/>
<sequence length="296" mass="31880">MPVSSTNSPDKGTEFSQKRSIRCGRLQLDLSEPVVMGILNITADSFFDGGKYLTEKAMLSRVETMLDEGASIIDIGAVSTRPGSKAVSAGDELSLIVKSVKTIAVQFPEAIISVDTYRSQVARMAAAQGAHIINDISGGTMDPLMHETLAGLDAAYVLMHIQGTPENMQDNPEYEDVSREVARFFDRQLESLTSLGKSNIILDPGFGFGKSVAHNYELLNNLESFCDYPYPLMAGVSRKSMINRVLNTSPAGALNGTTVLNTIALLKGALILRVHDVKPAAEAIKLVAAMKQSGRK</sequence>
<comment type="catalytic activity">
    <reaction evidence="1">
        <text>(7,8-dihydropterin-6-yl)methyl diphosphate + 4-aminobenzoate = 7,8-dihydropteroate + diphosphate</text>
        <dbReference type="Rhea" id="RHEA:19949"/>
        <dbReference type="ChEBI" id="CHEBI:17836"/>
        <dbReference type="ChEBI" id="CHEBI:17839"/>
        <dbReference type="ChEBI" id="CHEBI:33019"/>
        <dbReference type="ChEBI" id="CHEBI:72950"/>
        <dbReference type="EC" id="2.5.1.15"/>
    </reaction>
</comment>
<dbReference type="UniPathway" id="UPA00077">
    <property type="reaction ID" value="UER00156"/>
</dbReference>
<accession>A0A0S7BQP3</accession>
<comment type="pathway">
    <text evidence="3 9">Cofactor biosynthesis; tetrahydrofolate biosynthesis; 7,8-dihydrofolate from 2-amino-4-hydroxy-6-hydroxymethyl-7,8-dihydropteridine diphosphate and 4-aminobenzoate: step 1/2.</text>
</comment>
<evidence type="ECO:0000313" key="11">
    <source>
        <dbReference type="EMBL" id="GAP42557.1"/>
    </source>
</evidence>
<reference evidence="11" key="1">
    <citation type="journal article" date="2015" name="Genome Announc.">
        <title>Draft Genome Sequence of Bacteroidales Strain TBC1, a Novel Isolate from a Methanogenic Wastewater Treatment System.</title>
        <authorList>
            <person name="Tourlousse D.M."/>
            <person name="Matsuura N."/>
            <person name="Sun L."/>
            <person name="Toyonaga M."/>
            <person name="Kuroda K."/>
            <person name="Ohashi A."/>
            <person name="Cruz R."/>
            <person name="Yamaguchi T."/>
            <person name="Sekiguchi Y."/>
        </authorList>
    </citation>
    <scope>NUCLEOTIDE SEQUENCE [LARGE SCALE GENOMIC DNA]</scope>
    <source>
        <strain evidence="11">TBC1</strain>
    </source>
</reference>
<protein>
    <recommendedName>
        <fullName evidence="4 9">Dihydropteroate synthase</fullName>
        <shortName evidence="9">DHPS</shortName>
        <ecNumber evidence="4 9">2.5.1.15</ecNumber>
    </recommendedName>
    <alternativeName>
        <fullName evidence="9">Dihydropteroate pyrophosphorylase</fullName>
    </alternativeName>
</protein>
<gene>
    <name evidence="11" type="ORF">TBC1_11688</name>
</gene>
<dbReference type="GO" id="GO:0046872">
    <property type="term" value="F:metal ion binding"/>
    <property type="evidence" value="ECO:0007669"/>
    <property type="project" value="UniProtKB-KW"/>
</dbReference>
<dbReference type="GO" id="GO:0005829">
    <property type="term" value="C:cytosol"/>
    <property type="evidence" value="ECO:0007669"/>
    <property type="project" value="TreeGrafter"/>
</dbReference>
<comment type="cofactor">
    <cofactor evidence="2 9">
        <name>Mg(2+)</name>
        <dbReference type="ChEBI" id="CHEBI:18420"/>
    </cofactor>
</comment>
<organism evidence="11">
    <name type="scientific">Lentimicrobium saccharophilum</name>
    <dbReference type="NCBI Taxonomy" id="1678841"/>
    <lineage>
        <taxon>Bacteria</taxon>
        <taxon>Pseudomonadati</taxon>
        <taxon>Bacteroidota</taxon>
        <taxon>Bacteroidia</taxon>
        <taxon>Bacteroidales</taxon>
        <taxon>Lentimicrobiaceae</taxon>
        <taxon>Lentimicrobium</taxon>
    </lineage>
</organism>
<keyword evidence="8 9" id="KW-0289">Folate biosynthesis</keyword>
<dbReference type="EC" id="2.5.1.15" evidence="4 9"/>
<dbReference type="PANTHER" id="PTHR20941:SF1">
    <property type="entry name" value="FOLIC ACID SYNTHESIS PROTEIN FOL1"/>
    <property type="match status" value="1"/>
</dbReference>
<dbReference type="OrthoDB" id="9811744at2"/>
<dbReference type="CDD" id="cd00739">
    <property type="entry name" value="DHPS"/>
    <property type="match status" value="1"/>
</dbReference>
<evidence type="ECO:0000256" key="8">
    <source>
        <dbReference type="ARBA" id="ARBA00022909"/>
    </source>
</evidence>
<dbReference type="PROSITE" id="PS00792">
    <property type="entry name" value="DHPS_1"/>
    <property type="match status" value="1"/>
</dbReference>
<keyword evidence="12" id="KW-1185">Reference proteome</keyword>
<dbReference type="GO" id="GO:0046654">
    <property type="term" value="P:tetrahydrofolate biosynthetic process"/>
    <property type="evidence" value="ECO:0007669"/>
    <property type="project" value="UniProtKB-UniPathway"/>
</dbReference>
<proteinExistence type="inferred from homology"/>
<dbReference type="InterPro" id="IPR006390">
    <property type="entry name" value="DHP_synth_dom"/>
</dbReference>
<comment type="function">
    <text evidence="9">Catalyzes the condensation of para-aminobenzoate (pABA) with 6-hydroxymethyl-7,8-dihydropterin diphosphate (DHPt-PP) to form 7,8-dihydropteroate (H2Pte), the immediate precursor of folate derivatives.</text>
</comment>
<dbReference type="PROSITE" id="PS50972">
    <property type="entry name" value="PTERIN_BINDING"/>
    <property type="match status" value="1"/>
</dbReference>
<dbReference type="InterPro" id="IPR011005">
    <property type="entry name" value="Dihydropteroate_synth-like_sf"/>
</dbReference>
<dbReference type="PROSITE" id="PS00793">
    <property type="entry name" value="DHPS_2"/>
    <property type="match status" value="1"/>
</dbReference>
<dbReference type="GO" id="GO:0004156">
    <property type="term" value="F:dihydropteroate synthase activity"/>
    <property type="evidence" value="ECO:0007669"/>
    <property type="project" value="UniProtKB-EC"/>
</dbReference>
<dbReference type="PATRIC" id="fig|1678841.3.peg.776"/>
<keyword evidence="5 9" id="KW-0808">Transferase</keyword>
<dbReference type="EMBL" id="DF968182">
    <property type="protein sequence ID" value="GAP42557.1"/>
    <property type="molecule type" value="Genomic_DNA"/>
</dbReference>
<evidence type="ECO:0000256" key="1">
    <source>
        <dbReference type="ARBA" id="ARBA00000012"/>
    </source>
</evidence>
<evidence type="ECO:0000256" key="4">
    <source>
        <dbReference type="ARBA" id="ARBA00012458"/>
    </source>
</evidence>
<dbReference type="InterPro" id="IPR000489">
    <property type="entry name" value="Pterin-binding_dom"/>
</dbReference>
<evidence type="ECO:0000256" key="3">
    <source>
        <dbReference type="ARBA" id="ARBA00004763"/>
    </source>
</evidence>
<evidence type="ECO:0000256" key="6">
    <source>
        <dbReference type="ARBA" id="ARBA00022723"/>
    </source>
</evidence>
<keyword evidence="7 9" id="KW-0460">Magnesium</keyword>
<dbReference type="GO" id="GO:0046656">
    <property type="term" value="P:folic acid biosynthetic process"/>
    <property type="evidence" value="ECO:0007669"/>
    <property type="project" value="UniProtKB-KW"/>
</dbReference>
<dbReference type="PANTHER" id="PTHR20941">
    <property type="entry name" value="FOLATE SYNTHESIS PROTEINS"/>
    <property type="match status" value="1"/>
</dbReference>
<comment type="similarity">
    <text evidence="9">Belongs to the DHPS family.</text>
</comment>
<evidence type="ECO:0000256" key="7">
    <source>
        <dbReference type="ARBA" id="ARBA00022842"/>
    </source>
</evidence>
<evidence type="ECO:0000259" key="10">
    <source>
        <dbReference type="PROSITE" id="PS50972"/>
    </source>
</evidence>
<dbReference type="InterPro" id="IPR045031">
    <property type="entry name" value="DHP_synth-like"/>
</dbReference>
<evidence type="ECO:0000313" key="12">
    <source>
        <dbReference type="Proteomes" id="UP000053091"/>
    </source>
</evidence>
<feature type="domain" description="Pterin-binding" evidence="10">
    <location>
        <begin position="33"/>
        <end position="285"/>
    </location>
</feature>
<dbReference type="Pfam" id="PF00809">
    <property type="entry name" value="Pterin_bind"/>
    <property type="match status" value="1"/>
</dbReference>